<protein>
    <submittedName>
        <fullName evidence="1">DUF1257 domain-containing protein</fullName>
    </submittedName>
</protein>
<accession>A0ABT6FD84</accession>
<reference evidence="1 2" key="1">
    <citation type="submission" date="2023-03" db="EMBL/GenBank/DDBJ databases">
        <title>Paludisphaera mucosa sp. nov. a novel planctomycete from northern fen.</title>
        <authorList>
            <person name="Ivanova A."/>
        </authorList>
    </citation>
    <scope>NUCLEOTIDE SEQUENCE [LARGE SCALE GENOMIC DNA]</scope>
    <source>
        <strain evidence="1 2">Pla2</strain>
    </source>
</reference>
<evidence type="ECO:0000313" key="1">
    <source>
        <dbReference type="EMBL" id="MDG3005456.1"/>
    </source>
</evidence>
<keyword evidence="2" id="KW-1185">Reference proteome</keyword>
<dbReference type="Proteomes" id="UP001216907">
    <property type="component" value="Unassembled WGS sequence"/>
</dbReference>
<dbReference type="RefSeq" id="WP_277861791.1">
    <property type="nucleotide sequence ID" value="NZ_JARRAG010000002.1"/>
</dbReference>
<evidence type="ECO:0000313" key="2">
    <source>
        <dbReference type="Proteomes" id="UP001216907"/>
    </source>
</evidence>
<organism evidence="1 2">
    <name type="scientific">Paludisphaera mucosa</name>
    <dbReference type="NCBI Taxonomy" id="3030827"/>
    <lineage>
        <taxon>Bacteria</taxon>
        <taxon>Pseudomonadati</taxon>
        <taxon>Planctomycetota</taxon>
        <taxon>Planctomycetia</taxon>
        <taxon>Isosphaerales</taxon>
        <taxon>Isosphaeraceae</taxon>
        <taxon>Paludisphaera</taxon>
    </lineage>
</organism>
<sequence length="99" mass="10451">MSHIVTIETQLRDPAAVAAACRRLGLPGPVQGVAKLYSGQAVGLLVRLPGWRYPVVVDAAAGRVRYDNFDGAWGAPEHPGRLAQAYAVENSTAPRGTPC</sequence>
<gene>
    <name evidence="1" type="ORF">PZE19_16820</name>
</gene>
<name>A0ABT6FD84_9BACT</name>
<dbReference type="EMBL" id="JARRAG010000002">
    <property type="protein sequence ID" value="MDG3005456.1"/>
    <property type="molecule type" value="Genomic_DNA"/>
</dbReference>
<comment type="caution">
    <text evidence="1">The sequence shown here is derived from an EMBL/GenBank/DDBJ whole genome shotgun (WGS) entry which is preliminary data.</text>
</comment>
<proteinExistence type="predicted"/>